<evidence type="ECO:0000256" key="5">
    <source>
        <dbReference type="ARBA" id="ARBA00022679"/>
    </source>
</evidence>
<reference evidence="12" key="2">
    <citation type="journal article" date="2021" name="PeerJ">
        <title>Extensive microbial diversity within the chicken gut microbiome revealed by metagenomics and culture.</title>
        <authorList>
            <person name="Gilroy R."/>
            <person name="Ravi A."/>
            <person name="Getino M."/>
            <person name="Pursley I."/>
            <person name="Horton D.L."/>
            <person name="Alikhan N.F."/>
            <person name="Baker D."/>
            <person name="Gharbi K."/>
            <person name="Hall N."/>
            <person name="Watson M."/>
            <person name="Adriaenssens E.M."/>
            <person name="Foster-Nyarko E."/>
            <person name="Jarju S."/>
            <person name="Secka A."/>
            <person name="Antonio M."/>
            <person name="Oren A."/>
            <person name="Chaudhuri R.R."/>
            <person name="La Ragione R."/>
            <person name="Hildebrand F."/>
            <person name="Pallen M.J."/>
        </authorList>
    </citation>
    <scope>NUCLEOTIDE SEQUENCE</scope>
    <source>
        <strain evidence="12">ChiSxjej1B13-7041</strain>
    </source>
</reference>
<dbReference type="Pfam" id="PF00359">
    <property type="entry name" value="PTS_EIIA_2"/>
    <property type="match status" value="1"/>
</dbReference>
<dbReference type="GO" id="GO:0005737">
    <property type="term" value="C:cytoplasm"/>
    <property type="evidence" value="ECO:0007669"/>
    <property type="project" value="UniProtKB-SubCell"/>
</dbReference>
<proteinExistence type="predicted"/>
<dbReference type="EMBL" id="DVHU01000101">
    <property type="protein sequence ID" value="HIR93982.1"/>
    <property type="molecule type" value="Genomic_DNA"/>
</dbReference>
<keyword evidence="12" id="KW-0762">Sugar transport</keyword>
<dbReference type="SUPFAM" id="SSF55804">
    <property type="entry name" value="Phoshotransferase/anion transport protein"/>
    <property type="match status" value="1"/>
</dbReference>
<evidence type="ECO:0000259" key="11">
    <source>
        <dbReference type="PROSITE" id="PS51094"/>
    </source>
</evidence>
<dbReference type="PROSITE" id="PS51094">
    <property type="entry name" value="PTS_EIIA_TYPE_2"/>
    <property type="match status" value="1"/>
</dbReference>
<comment type="function">
    <text evidence="8">The phosphoenolpyruvate-dependent sugar phosphotransferase system (sugar PTS), a major carbohydrate active transport system, catalyzes the phosphorylation of incoming sugar substrates concomitantly with their translocation across the cell membrane. The enzyme II UlaABC PTS system is involved in ascorbate transport.</text>
</comment>
<dbReference type="InterPro" id="IPR051351">
    <property type="entry name" value="Ascorbate-PTS_EIIA_comp"/>
</dbReference>
<keyword evidence="5" id="KW-0808">Transferase</keyword>
<evidence type="ECO:0000313" key="12">
    <source>
        <dbReference type="EMBL" id="HIR93982.1"/>
    </source>
</evidence>
<keyword evidence="7" id="KW-0418">Kinase</keyword>
<dbReference type="PANTHER" id="PTHR36203:SF1">
    <property type="entry name" value="ASCORBATE-SPECIFIC PTS SYSTEM EIIA COMPONENT"/>
    <property type="match status" value="1"/>
</dbReference>
<evidence type="ECO:0000256" key="4">
    <source>
        <dbReference type="ARBA" id="ARBA00022553"/>
    </source>
</evidence>
<evidence type="ECO:0000256" key="8">
    <source>
        <dbReference type="ARBA" id="ARBA00037387"/>
    </source>
</evidence>
<evidence type="ECO:0000256" key="10">
    <source>
        <dbReference type="ARBA" id="ARBA00042072"/>
    </source>
</evidence>
<comment type="caution">
    <text evidence="12">The sequence shown here is derived from an EMBL/GenBank/DDBJ whole genome shotgun (WGS) entry which is preliminary data.</text>
</comment>
<evidence type="ECO:0000256" key="9">
    <source>
        <dbReference type="ARBA" id="ARBA00041175"/>
    </source>
</evidence>
<dbReference type="AlphaFoldDB" id="A0A9D1ELQ8"/>
<keyword evidence="2" id="KW-0813">Transport</keyword>
<dbReference type="CDD" id="cd00211">
    <property type="entry name" value="PTS_IIA_fru"/>
    <property type="match status" value="1"/>
</dbReference>
<dbReference type="InterPro" id="IPR002178">
    <property type="entry name" value="PTS_EIIA_type-2_dom"/>
</dbReference>
<dbReference type="InterPro" id="IPR016152">
    <property type="entry name" value="PTrfase/Anion_transptr"/>
</dbReference>
<dbReference type="GO" id="GO:0009401">
    <property type="term" value="P:phosphoenolpyruvate-dependent sugar phosphotransferase system"/>
    <property type="evidence" value="ECO:0007669"/>
    <property type="project" value="UniProtKB-KW"/>
</dbReference>
<evidence type="ECO:0000256" key="6">
    <source>
        <dbReference type="ARBA" id="ARBA00022683"/>
    </source>
</evidence>
<comment type="subcellular location">
    <subcellularLocation>
        <location evidence="1">Cytoplasm</location>
    </subcellularLocation>
</comment>
<evidence type="ECO:0000256" key="3">
    <source>
        <dbReference type="ARBA" id="ARBA00022490"/>
    </source>
</evidence>
<dbReference type="Gene3D" id="3.40.930.10">
    <property type="entry name" value="Mannitol-specific EII, Chain A"/>
    <property type="match status" value="1"/>
</dbReference>
<protein>
    <recommendedName>
        <fullName evidence="9">Ascorbate-specific PTS system EIIA component</fullName>
    </recommendedName>
    <alternativeName>
        <fullName evidence="10">Ascorbate-specific phosphotransferase enzyme IIA component</fullName>
    </alternativeName>
</protein>
<dbReference type="GO" id="GO:0016301">
    <property type="term" value="F:kinase activity"/>
    <property type="evidence" value="ECO:0007669"/>
    <property type="project" value="UniProtKB-KW"/>
</dbReference>
<sequence length="150" mass="16608">MEPIIETKNIRLQVHADNWEEALWLSGGLLLDSGYITKEYIQMTIDTVKEMGPYIVIGPGLALGHSRPDPSVLRTGISLITLDQELDFGSELGPVRVVMTLAAKDNNSHMDKLQVIAGLLSQEENMDKICAARDVSQVAEMFNTFEFSSL</sequence>
<reference evidence="12" key="1">
    <citation type="submission" date="2020-10" db="EMBL/GenBank/DDBJ databases">
        <authorList>
            <person name="Gilroy R."/>
        </authorList>
    </citation>
    <scope>NUCLEOTIDE SEQUENCE</scope>
    <source>
        <strain evidence="12">ChiSxjej1B13-7041</strain>
    </source>
</reference>
<accession>A0A9D1ELQ8</accession>
<keyword evidence="6" id="KW-0598">Phosphotransferase system</keyword>
<keyword evidence="3" id="KW-0963">Cytoplasm</keyword>
<dbReference type="Proteomes" id="UP000886841">
    <property type="component" value="Unassembled WGS sequence"/>
</dbReference>
<gene>
    <name evidence="12" type="ORF">IAB98_11255</name>
</gene>
<dbReference type="PANTHER" id="PTHR36203">
    <property type="entry name" value="ASCORBATE-SPECIFIC PTS SYSTEM EIIA COMPONENT"/>
    <property type="match status" value="1"/>
</dbReference>
<evidence type="ECO:0000256" key="1">
    <source>
        <dbReference type="ARBA" id="ARBA00004496"/>
    </source>
</evidence>
<evidence type="ECO:0000256" key="7">
    <source>
        <dbReference type="ARBA" id="ARBA00022777"/>
    </source>
</evidence>
<evidence type="ECO:0000256" key="2">
    <source>
        <dbReference type="ARBA" id="ARBA00022448"/>
    </source>
</evidence>
<organism evidence="12 13">
    <name type="scientific">Candidatus Egerieimonas intestinavium</name>
    <dbReference type="NCBI Taxonomy" id="2840777"/>
    <lineage>
        <taxon>Bacteria</taxon>
        <taxon>Bacillati</taxon>
        <taxon>Bacillota</taxon>
        <taxon>Clostridia</taxon>
        <taxon>Lachnospirales</taxon>
        <taxon>Lachnospiraceae</taxon>
        <taxon>Lachnospiraceae incertae sedis</taxon>
        <taxon>Candidatus Egerieimonas</taxon>
    </lineage>
</organism>
<name>A0A9D1ELQ8_9FIRM</name>
<keyword evidence="4" id="KW-0597">Phosphoprotein</keyword>
<feature type="domain" description="PTS EIIA type-2" evidence="11">
    <location>
        <begin position="3"/>
        <end position="145"/>
    </location>
</feature>
<evidence type="ECO:0000313" key="13">
    <source>
        <dbReference type="Proteomes" id="UP000886841"/>
    </source>
</evidence>